<evidence type="ECO:0000256" key="1">
    <source>
        <dbReference type="SAM" id="MobiDB-lite"/>
    </source>
</evidence>
<dbReference type="OrthoDB" id="5842861at2759"/>
<accession>A0A016WDH7</accession>
<dbReference type="Proteomes" id="UP000024635">
    <property type="component" value="Unassembled WGS sequence"/>
</dbReference>
<proteinExistence type="predicted"/>
<evidence type="ECO:0000313" key="3">
    <source>
        <dbReference type="Proteomes" id="UP000024635"/>
    </source>
</evidence>
<feature type="region of interest" description="Disordered" evidence="1">
    <location>
        <begin position="35"/>
        <end position="66"/>
    </location>
</feature>
<evidence type="ECO:0000313" key="2">
    <source>
        <dbReference type="EMBL" id="EYC37028.1"/>
    </source>
</evidence>
<sequence>MLADFSGFVLISFNTFGYQSSSSFIHNFEFRTRTQETQETQETKQTKNEQNHIQVQSHIQASSRPRNAPPICLDIAMSHRNIIFCHHDLSSQGERVSLDLGPNIVTWGRVRKNGNEFIKHCQPEEKNIRCAQFVDEKNQAAVPATDAHVNENGTLVINSFQSSDVGEYFSPDELERCQHLTLYTVYSSYNDIYDRKSLVIDKHSFLMSISESFTVVQKASSAFSSRDLMFACRDLAFDIKITSIVLFVPMLTKRQY</sequence>
<gene>
    <name evidence="2" type="primary">Acey_s0834.g2592</name>
    <name evidence="2" type="ORF">Y032_0834g2592</name>
</gene>
<feature type="compositionally biased region" description="Basic and acidic residues" evidence="1">
    <location>
        <begin position="35"/>
        <end position="50"/>
    </location>
</feature>
<protein>
    <submittedName>
        <fullName evidence="2">Uncharacterized protein</fullName>
    </submittedName>
</protein>
<name>A0A016WDH7_9BILA</name>
<keyword evidence="3" id="KW-1185">Reference proteome</keyword>
<dbReference type="PANTHER" id="PTHR35182:SF1">
    <property type="entry name" value="COLD-SHOCK PROTEIN-RELATED"/>
    <property type="match status" value="1"/>
</dbReference>
<dbReference type="AlphaFoldDB" id="A0A016WDH7"/>
<comment type="caution">
    <text evidence="2">The sequence shown here is derived from an EMBL/GenBank/DDBJ whole genome shotgun (WGS) entry which is preliminary data.</text>
</comment>
<dbReference type="PANTHER" id="PTHR35182">
    <property type="entry name" value="PROTEIN CBG13762"/>
    <property type="match status" value="1"/>
</dbReference>
<dbReference type="EMBL" id="JARK01000434">
    <property type="protein sequence ID" value="EYC37028.1"/>
    <property type="molecule type" value="Genomic_DNA"/>
</dbReference>
<reference evidence="3" key="1">
    <citation type="journal article" date="2015" name="Nat. Genet.">
        <title>The genome and transcriptome of the zoonotic hookworm Ancylostoma ceylanicum identify infection-specific gene families.</title>
        <authorList>
            <person name="Schwarz E.M."/>
            <person name="Hu Y."/>
            <person name="Antoshechkin I."/>
            <person name="Miller M.M."/>
            <person name="Sternberg P.W."/>
            <person name="Aroian R.V."/>
        </authorList>
    </citation>
    <scope>NUCLEOTIDE SEQUENCE</scope>
    <source>
        <strain evidence="3">HY135</strain>
    </source>
</reference>
<organism evidence="2 3">
    <name type="scientific">Ancylostoma ceylanicum</name>
    <dbReference type="NCBI Taxonomy" id="53326"/>
    <lineage>
        <taxon>Eukaryota</taxon>
        <taxon>Metazoa</taxon>
        <taxon>Ecdysozoa</taxon>
        <taxon>Nematoda</taxon>
        <taxon>Chromadorea</taxon>
        <taxon>Rhabditida</taxon>
        <taxon>Rhabditina</taxon>
        <taxon>Rhabditomorpha</taxon>
        <taxon>Strongyloidea</taxon>
        <taxon>Ancylostomatidae</taxon>
        <taxon>Ancylostomatinae</taxon>
        <taxon>Ancylostoma</taxon>
    </lineage>
</organism>
<feature type="compositionally biased region" description="Polar residues" evidence="1">
    <location>
        <begin position="52"/>
        <end position="65"/>
    </location>
</feature>